<keyword evidence="3" id="KW-1185">Reference proteome</keyword>
<dbReference type="Proteomes" id="UP001589667">
    <property type="component" value="Unassembled WGS sequence"/>
</dbReference>
<evidence type="ECO:0000256" key="1">
    <source>
        <dbReference type="SAM" id="Phobius"/>
    </source>
</evidence>
<proteinExistence type="predicted"/>
<keyword evidence="1" id="KW-0472">Membrane</keyword>
<keyword evidence="1" id="KW-0812">Transmembrane</keyword>
<gene>
    <name evidence="2" type="ORF">ACFFQV_08080</name>
</gene>
<keyword evidence="1" id="KW-1133">Transmembrane helix</keyword>
<evidence type="ECO:0000313" key="2">
    <source>
        <dbReference type="EMBL" id="MFB9642244.1"/>
    </source>
</evidence>
<dbReference type="RefSeq" id="WP_157423990.1">
    <property type="nucleotide sequence ID" value="NZ_BAAANI010000001.1"/>
</dbReference>
<protein>
    <recommendedName>
        <fullName evidence="4">RDD domain-containing protein</fullName>
    </recommendedName>
</protein>
<accession>A0ABV5SPI7</accession>
<comment type="caution">
    <text evidence="2">The sequence shown here is derived from an EMBL/GenBank/DDBJ whole genome shotgun (WGS) entry which is preliminary data.</text>
</comment>
<dbReference type="EMBL" id="JBHMBL010000001">
    <property type="protein sequence ID" value="MFB9642244.1"/>
    <property type="molecule type" value="Genomic_DNA"/>
</dbReference>
<feature type="transmembrane region" description="Helical" evidence="1">
    <location>
        <begin position="167"/>
        <end position="192"/>
    </location>
</feature>
<evidence type="ECO:0008006" key="4">
    <source>
        <dbReference type="Google" id="ProtNLM"/>
    </source>
</evidence>
<sequence length="211" mass="21759">MTFRFVLPESRPLLGPPTVDGTGSIEWQIATLRADYGRASRLLIGIAATLVLVIAIFLVYGLVGAVGLANPFAAVTAIPLAALGAGAAWLLLGLHRSGRRLSVALADRLSAAVGSGGSIADVVLARTFILEPFIVWRIAAASLSLLFGVLSASIVFKPMSAGDPSEIALTAAAASIGALLIVVGCGVFGGVFRVHRAHSRRDPVQRRILGG</sequence>
<organism evidence="2 3">
    <name type="scientific">Agromyces lapidis</name>
    <dbReference type="NCBI Taxonomy" id="279574"/>
    <lineage>
        <taxon>Bacteria</taxon>
        <taxon>Bacillati</taxon>
        <taxon>Actinomycetota</taxon>
        <taxon>Actinomycetes</taxon>
        <taxon>Micrococcales</taxon>
        <taxon>Microbacteriaceae</taxon>
        <taxon>Agromyces</taxon>
    </lineage>
</organism>
<evidence type="ECO:0000313" key="3">
    <source>
        <dbReference type="Proteomes" id="UP001589667"/>
    </source>
</evidence>
<feature type="transmembrane region" description="Helical" evidence="1">
    <location>
        <begin position="42"/>
        <end position="66"/>
    </location>
</feature>
<name>A0ABV5SPI7_9MICO</name>
<reference evidence="2 3" key="1">
    <citation type="submission" date="2024-09" db="EMBL/GenBank/DDBJ databases">
        <authorList>
            <person name="Sun Q."/>
            <person name="Mori K."/>
        </authorList>
    </citation>
    <scope>NUCLEOTIDE SEQUENCE [LARGE SCALE GENOMIC DNA]</scope>
    <source>
        <strain evidence="2 3">JCM 14321</strain>
    </source>
</reference>
<feature type="transmembrane region" description="Helical" evidence="1">
    <location>
        <begin position="134"/>
        <end position="155"/>
    </location>
</feature>
<feature type="transmembrane region" description="Helical" evidence="1">
    <location>
        <begin position="72"/>
        <end position="92"/>
    </location>
</feature>